<feature type="domain" description="Serine aminopeptidase S33" evidence="2">
    <location>
        <begin position="35"/>
        <end position="259"/>
    </location>
</feature>
<gene>
    <name evidence="3" type="ORF">N865_18935</name>
</gene>
<comment type="caution">
    <text evidence="3">The sequence shown here is derived from an EMBL/GenBank/DDBJ whole genome shotgun (WGS) entry which is preliminary data.</text>
</comment>
<name>W9GDK3_9MICO</name>
<dbReference type="PANTHER" id="PTHR11614">
    <property type="entry name" value="PHOSPHOLIPASE-RELATED"/>
    <property type="match status" value="1"/>
</dbReference>
<keyword evidence="4" id="KW-1185">Reference proteome</keyword>
<dbReference type="eggNOG" id="COG2267">
    <property type="taxonomic scope" value="Bacteria"/>
</dbReference>
<dbReference type="RefSeq" id="WP_034800962.1">
    <property type="nucleotide sequence ID" value="NZ_AWSA01000003.1"/>
</dbReference>
<dbReference type="InterPro" id="IPR051044">
    <property type="entry name" value="MAG_DAG_Lipase"/>
</dbReference>
<dbReference type="AlphaFoldDB" id="W9GDK3"/>
<dbReference type="STRING" id="1386089.N865_18935"/>
<dbReference type="OrthoDB" id="9806902at2"/>
<evidence type="ECO:0000313" key="3">
    <source>
        <dbReference type="EMBL" id="EWT03297.1"/>
    </source>
</evidence>
<evidence type="ECO:0000313" key="4">
    <source>
        <dbReference type="Proteomes" id="UP000019489"/>
    </source>
</evidence>
<accession>W9GDK3</accession>
<dbReference type="InterPro" id="IPR022742">
    <property type="entry name" value="Hydrolase_4"/>
</dbReference>
<dbReference type="EMBL" id="AWSA01000003">
    <property type="protein sequence ID" value="EWT03297.1"/>
    <property type="molecule type" value="Genomic_DNA"/>
</dbReference>
<proteinExistence type="predicted"/>
<protein>
    <submittedName>
        <fullName evidence="3">Lysophospholipase</fullName>
    </submittedName>
</protein>
<dbReference type="SUPFAM" id="SSF53474">
    <property type="entry name" value="alpha/beta-Hydrolases"/>
    <property type="match status" value="1"/>
</dbReference>
<evidence type="ECO:0000256" key="1">
    <source>
        <dbReference type="SAM" id="MobiDB-lite"/>
    </source>
</evidence>
<dbReference type="Gene3D" id="3.40.50.1820">
    <property type="entry name" value="alpha/beta hydrolase"/>
    <property type="match status" value="1"/>
</dbReference>
<feature type="region of interest" description="Disordered" evidence="1">
    <location>
        <begin position="1"/>
        <end position="31"/>
    </location>
</feature>
<dbReference type="InterPro" id="IPR029058">
    <property type="entry name" value="AB_hydrolase_fold"/>
</dbReference>
<reference evidence="3 4" key="1">
    <citation type="submission" date="2013-08" db="EMBL/GenBank/DDBJ databases">
        <title>Intrasporangium oryzae NRRL B-24470.</title>
        <authorList>
            <person name="Liu H."/>
            <person name="Wang G."/>
        </authorList>
    </citation>
    <scope>NUCLEOTIDE SEQUENCE [LARGE SCALE GENOMIC DNA]</scope>
    <source>
        <strain evidence="3 4">NRRL B-24470</strain>
    </source>
</reference>
<evidence type="ECO:0000259" key="2">
    <source>
        <dbReference type="Pfam" id="PF12146"/>
    </source>
</evidence>
<sequence length="280" mass="30326">MDETDLQFEGHEGTIVGRRWQRDTDGADGPSGGDPTYIALIVHGYGEHCGRYAHVARRLVDDGAVVYAVDHVGHGRSEGERALIDDIETVCEDVHLLEGLARGEHPTLPLVLIGHSMGGLIAARYAQRWGDGLACIVLSGPVIGTWAPLDGLLAADVIPDVPIDPAVLSRDPAVGQAYLDDELVWHGSFKRATLESLRHAMGNVRASGPVDDPLLWIHGEEDRLVPIAGSRIGWRDLKGRHSSAKSYPGARHEIFNETNQDEVIGDVVAFIHEHVPQPVA</sequence>
<dbReference type="Proteomes" id="UP000019489">
    <property type="component" value="Unassembled WGS sequence"/>
</dbReference>
<dbReference type="PATRIC" id="fig|1386089.3.peg.404"/>
<organism evidence="3 4">
    <name type="scientific">Intrasporangium oryzae NRRL B-24470</name>
    <dbReference type="NCBI Taxonomy" id="1386089"/>
    <lineage>
        <taxon>Bacteria</taxon>
        <taxon>Bacillati</taxon>
        <taxon>Actinomycetota</taxon>
        <taxon>Actinomycetes</taxon>
        <taxon>Micrococcales</taxon>
        <taxon>Intrasporangiaceae</taxon>
        <taxon>Intrasporangium</taxon>
    </lineage>
</organism>
<dbReference type="Pfam" id="PF12146">
    <property type="entry name" value="Hydrolase_4"/>
    <property type="match status" value="1"/>
</dbReference>